<protein>
    <submittedName>
        <fullName evidence="1">Uncharacterized protein</fullName>
    </submittedName>
</protein>
<evidence type="ECO:0000313" key="1">
    <source>
        <dbReference type="EMBL" id="POY73700.1"/>
    </source>
</evidence>
<evidence type="ECO:0000313" key="2">
    <source>
        <dbReference type="Proteomes" id="UP000237144"/>
    </source>
</evidence>
<reference evidence="1 2" key="1">
    <citation type="journal article" date="2018" name="Front. Microbiol.">
        <title>Prospects for Fungal Bioremediation of Acidic Radioactive Waste Sites: Characterization and Genome Sequence of Rhodotorula taiwanensis MD1149.</title>
        <authorList>
            <person name="Tkavc R."/>
            <person name="Matrosova V.Y."/>
            <person name="Grichenko O.E."/>
            <person name="Gostincar C."/>
            <person name="Volpe R.P."/>
            <person name="Klimenkova P."/>
            <person name="Gaidamakova E.K."/>
            <person name="Zhou C.E."/>
            <person name="Stewart B.J."/>
            <person name="Lyman M.G."/>
            <person name="Malfatti S.A."/>
            <person name="Rubinfeld B."/>
            <person name="Courtot M."/>
            <person name="Singh J."/>
            <person name="Dalgard C.L."/>
            <person name="Hamilton T."/>
            <person name="Frey K.G."/>
            <person name="Gunde-Cimerman N."/>
            <person name="Dugan L."/>
            <person name="Daly M.J."/>
        </authorList>
    </citation>
    <scope>NUCLEOTIDE SEQUENCE [LARGE SCALE GENOMIC DNA]</scope>
    <source>
        <strain evidence="1 2">MD1149</strain>
    </source>
</reference>
<dbReference type="AlphaFoldDB" id="A0A2S5BA96"/>
<name>A0A2S5BA96_9BASI</name>
<sequence length="224" mass="24879">MSTAGNAGSCLAWPGHRLVCGERAHPFRLPPYSQEEADALRALLDPSTSAPELCSVQNVMREALDATGMNIDELVETSALSWTSPREPHMIVYSLREMAGDIKGHQYMPTDFQHPVSAAEHFIDYYQTFTRLCGDINNDVWHSEFCHRLMATIPLARASIEKIAQKAYASSTLSAAFRTPTEARARHMAAITALRDFLRNTNTPQHVGFAQAVLAVFRPSFLES</sequence>
<dbReference type="EMBL" id="PJQD01000035">
    <property type="protein sequence ID" value="POY73700.1"/>
    <property type="molecule type" value="Genomic_DNA"/>
</dbReference>
<organism evidence="1 2">
    <name type="scientific">Rhodotorula taiwanensis</name>
    <dbReference type="NCBI Taxonomy" id="741276"/>
    <lineage>
        <taxon>Eukaryota</taxon>
        <taxon>Fungi</taxon>
        <taxon>Dikarya</taxon>
        <taxon>Basidiomycota</taxon>
        <taxon>Pucciniomycotina</taxon>
        <taxon>Microbotryomycetes</taxon>
        <taxon>Sporidiobolales</taxon>
        <taxon>Sporidiobolaceae</taxon>
        <taxon>Rhodotorula</taxon>
    </lineage>
</organism>
<accession>A0A2S5BA96</accession>
<keyword evidence="2" id="KW-1185">Reference proteome</keyword>
<proteinExistence type="predicted"/>
<gene>
    <name evidence="1" type="ORF">BMF94_3237</name>
</gene>
<comment type="caution">
    <text evidence="1">The sequence shown here is derived from an EMBL/GenBank/DDBJ whole genome shotgun (WGS) entry which is preliminary data.</text>
</comment>
<dbReference type="Proteomes" id="UP000237144">
    <property type="component" value="Unassembled WGS sequence"/>
</dbReference>